<dbReference type="InterPro" id="IPR051404">
    <property type="entry name" value="TA_system_antitoxin"/>
</dbReference>
<reference evidence="2 3" key="1">
    <citation type="submission" date="2017-03" db="EMBL/GenBank/DDBJ databases">
        <authorList>
            <person name="Afonso C.L."/>
            <person name="Miller P.J."/>
            <person name="Scott M.A."/>
            <person name="Spackman E."/>
            <person name="Goraichik I."/>
            <person name="Dimitrov K.M."/>
            <person name="Suarez D.L."/>
            <person name="Swayne D.E."/>
        </authorList>
    </citation>
    <scope>NUCLEOTIDE SEQUENCE [LARGE SCALE GENOMIC DNA]</scope>
    <source>
        <strain evidence="2">PRJEB14757</strain>
    </source>
</reference>
<dbReference type="InterPro" id="IPR031807">
    <property type="entry name" value="HicB-like"/>
</dbReference>
<proteinExistence type="predicted"/>
<organism evidence="2 3">
    <name type="scientific">Desulfamplus magnetovallimortis</name>
    <dbReference type="NCBI Taxonomy" id="1246637"/>
    <lineage>
        <taxon>Bacteria</taxon>
        <taxon>Pseudomonadati</taxon>
        <taxon>Thermodesulfobacteriota</taxon>
        <taxon>Desulfobacteria</taxon>
        <taxon>Desulfobacterales</taxon>
        <taxon>Desulfobacteraceae</taxon>
        <taxon>Desulfamplus</taxon>
    </lineage>
</organism>
<accession>A0A1W1HL73</accession>
<keyword evidence="3" id="KW-1185">Reference proteome</keyword>
<evidence type="ECO:0000259" key="1">
    <source>
        <dbReference type="Pfam" id="PF15919"/>
    </source>
</evidence>
<name>A0A1W1HL73_9BACT</name>
<dbReference type="OrthoDB" id="9807959at2"/>
<evidence type="ECO:0000313" key="3">
    <source>
        <dbReference type="Proteomes" id="UP000191931"/>
    </source>
</evidence>
<dbReference type="PANTHER" id="PTHR34504">
    <property type="entry name" value="ANTITOXIN HICB"/>
    <property type="match status" value="1"/>
</dbReference>
<sequence length="71" mass="7785">MKFTIILERGETNYGAFVPDLPACIAVGEKKPDVISLIKEAIEFHKEGLIEDGNPLPEPRCDIMAVEVMAA</sequence>
<dbReference type="AlphaFoldDB" id="A0A1W1HL73"/>
<dbReference type="SUPFAM" id="SSF143100">
    <property type="entry name" value="TTHA1013/TTHA0281-like"/>
    <property type="match status" value="1"/>
</dbReference>
<dbReference type="RefSeq" id="WP_080803397.1">
    <property type="nucleotide sequence ID" value="NZ_LT828544.1"/>
</dbReference>
<evidence type="ECO:0000313" key="2">
    <source>
        <dbReference type="EMBL" id="SLM33186.1"/>
    </source>
</evidence>
<dbReference type="STRING" id="1246637.MTBBW1_940005"/>
<feature type="domain" description="HicB-like antitoxin of toxin-antitoxin system" evidence="1">
    <location>
        <begin position="3"/>
        <end position="60"/>
    </location>
</feature>
<dbReference type="PANTHER" id="PTHR34504:SF2">
    <property type="entry name" value="UPF0150 PROTEIN SSL0259"/>
    <property type="match status" value="1"/>
</dbReference>
<dbReference type="Pfam" id="PF15919">
    <property type="entry name" value="HicB_lk_antitox"/>
    <property type="match status" value="1"/>
</dbReference>
<dbReference type="Gene3D" id="3.30.160.250">
    <property type="match status" value="1"/>
</dbReference>
<dbReference type="Proteomes" id="UP000191931">
    <property type="component" value="Unassembled WGS sequence"/>
</dbReference>
<gene>
    <name evidence="2" type="ORF">MTBBW1_940005</name>
</gene>
<dbReference type="InterPro" id="IPR035069">
    <property type="entry name" value="TTHA1013/TTHA0281-like"/>
</dbReference>
<protein>
    <recommendedName>
        <fullName evidence="1">HicB-like antitoxin of toxin-antitoxin system domain-containing protein</fullName>
    </recommendedName>
</protein>
<dbReference type="EMBL" id="FWEV01000341">
    <property type="protein sequence ID" value="SLM33186.1"/>
    <property type="molecule type" value="Genomic_DNA"/>
</dbReference>